<dbReference type="SUPFAM" id="SSF52980">
    <property type="entry name" value="Restriction endonuclease-like"/>
    <property type="match status" value="1"/>
</dbReference>
<name>A0ABY5JTI3_9BACI</name>
<gene>
    <name evidence="3" type="ORF">NP439_01555</name>
</gene>
<dbReference type="Pfam" id="PF08721">
    <property type="entry name" value="Tn7_Tnp_TnsA_C"/>
    <property type="match status" value="1"/>
</dbReference>
<keyword evidence="3" id="KW-0540">Nuclease</keyword>
<evidence type="ECO:0000313" key="3">
    <source>
        <dbReference type="EMBL" id="UUI03421.1"/>
    </source>
</evidence>
<dbReference type="Proteomes" id="UP001059773">
    <property type="component" value="Chromosome"/>
</dbReference>
<dbReference type="RefSeq" id="WP_256708493.1">
    <property type="nucleotide sequence ID" value="NZ_CP101914.1"/>
</dbReference>
<dbReference type="Pfam" id="PF08722">
    <property type="entry name" value="Tn7_TnsA-like_N"/>
    <property type="match status" value="1"/>
</dbReference>
<proteinExistence type="predicted"/>
<keyword evidence="3" id="KW-0378">Hydrolase</keyword>
<dbReference type="EMBL" id="CP101914">
    <property type="protein sequence ID" value="UUI03421.1"/>
    <property type="molecule type" value="Genomic_DNA"/>
</dbReference>
<dbReference type="Gene3D" id="1.10.10.10">
    <property type="entry name" value="Winged helix-like DNA-binding domain superfamily/Winged helix DNA-binding domain"/>
    <property type="match status" value="1"/>
</dbReference>
<dbReference type="CDD" id="cd22362">
    <property type="entry name" value="TnsA_endonuclease-like"/>
    <property type="match status" value="1"/>
</dbReference>
<dbReference type="InterPro" id="IPR014833">
    <property type="entry name" value="TnsA_N"/>
</dbReference>
<evidence type="ECO:0000259" key="1">
    <source>
        <dbReference type="Pfam" id="PF08721"/>
    </source>
</evidence>
<sequence>MPKRQTGWTEKKIARYYKEGRGQGELGNYKPWITIQDVPSSGRAHRDIGWKTEREHHLLSDLEYNYFCLLDWSDNVIDIREQFPINREITTKIAEDMNITHPIESTTQTPIVMTTDFLITLRYDSKVKYIARTIKPEKELNSSGVIEKFEIERAYWENQDVDWAIVTEKDLPKTIIENIKWLRSSYILADTTDSSFISILLERLKTGNGTILNALKEFDEHYHLEKGTALALYRHSIAKKLVKLDMTQKFDLTSDLSTIKVLSLIPKKRGGLHEFLY</sequence>
<reference evidence="3" key="1">
    <citation type="submission" date="2022-07" db="EMBL/GenBank/DDBJ databases">
        <title>FELIX.</title>
        <authorList>
            <person name="Wan K.H."/>
            <person name="Park S."/>
            <person name="Lawrence Q."/>
            <person name="Eichenberger J.P."/>
            <person name="Booth B.W."/>
            <person name="Piaggio A.J."/>
            <person name="Chandler J.C."/>
            <person name="Franklin A.B."/>
            <person name="Celniker S.E."/>
        </authorList>
    </citation>
    <scope>NUCLEOTIDE SEQUENCE</scope>
    <source>
        <strain evidence="3">QA-1986 374</strain>
    </source>
</reference>
<keyword evidence="4" id="KW-1185">Reference proteome</keyword>
<dbReference type="GO" id="GO:0004519">
    <property type="term" value="F:endonuclease activity"/>
    <property type="evidence" value="ECO:0007669"/>
    <property type="project" value="UniProtKB-KW"/>
</dbReference>
<dbReference type="InterPro" id="IPR011335">
    <property type="entry name" value="Restrct_endonuc-II-like"/>
</dbReference>
<protein>
    <submittedName>
        <fullName evidence="3">TnsA endonuclease N-terminal domain-containing protein</fullName>
    </submittedName>
</protein>
<keyword evidence="3" id="KW-0255">Endonuclease</keyword>
<dbReference type="InterPro" id="IPR036388">
    <property type="entry name" value="WH-like_DNA-bd_sf"/>
</dbReference>
<dbReference type="Gene3D" id="3.40.1350.10">
    <property type="match status" value="1"/>
</dbReference>
<evidence type="ECO:0000259" key="2">
    <source>
        <dbReference type="Pfam" id="PF08722"/>
    </source>
</evidence>
<dbReference type="InterPro" id="IPR011856">
    <property type="entry name" value="tRNA_endonuc-like_dom_sf"/>
</dbReference>
<organism evidence="3 4">
    <name type="scientific">Oceanobacillus jeddahense</name>
    <dbReference type="NCBI Taxonomy" id="1462527"/>
    <lineage>
        <taxon>Bacteria</taxon>
        <taxon>Bacillati</taxon>
        <taxon>Bacillota</taxon>
        <taxon>Bacilli</taxon>
        <taxon>Bacillales</taxon>
        <taxon>Bacillaceae</taxon>
        <taxon>Oceanobacillus</taxon>
    </lineage>
</organism>
<feature type="domain" description="TnsA endonuclease N-terminal" evidence="2">
    <location>
        <begin position="73"/>
        <end position="168"/>
    </location>
</feature>
<accession>A0ABY5JTI3</accession>
<evidence type="ECO:0000313" key="4">
    <source>
        <dbReference type="Proteomes" id="UP001059773"/>
    </source>
</evidence>
<feature type="domain" description="TnsA endonuclease C-terminal" evidence="1">
    <location>
        <begin position="170"/>
        <end position="246"/>
    </location>
</feature>
<dbReference type="InterPro" id="IPR014832">
    <property type="entry name" value="TnsA_C"/>
</dbReference>